<accession>H0HTT6</accession>
<dbReference type="Proteomes" id="UP000003250">
    <property type="component" value="Unassembled WGS sequence"/>
</dbReference>
<evidence type="ECO:0000313" key="1">
    <source>
        <dbReference type="EMBL" id="EHK55823.1"/>
    </source>
</evidence>
<proteinExistence type="predicted"/>
<name>H0HTT6_9HYPH</name>
<dbReference type="Gene3D" id="6.10.250.730">
    <property type="match status" value="1"/>
</dbReference>
<organism evidence="1 2">
    <name type="scientific">Mesorhizobium alhagi CCNWXJ12-2</name>
    <dbReference type="NCBI Taxonomy" id="1107882"/>
    <lineage>
        <taxon>Bacteria</taxon>
        <taxon>Pseudomonadati</taxon>
        <taxon>Pseudomonadota</taxon>
        <taxon>Alphaproteobacteria</taxon>
        <taxon>Hyphomicrobiales</taxon>
        <taxon>Phyllobacteriaceae</taxon>
        <taxon>Allomesorhizobium</taxon>
    </lineage>
</organism>
<dbReference type="RefSeq" id="WP_008837196.1">
    <property type="nucleotide sequence ID" value="NZ_AHAM01000144.1"/>
</dbReference>
<gene>
    <name evidence="1" type="ORF">MAXJ12_17888</name>
</gene>
<dbReference type="EMBL" id="AHAM01000144">
    <property type="protein sequence ID" value="EHK55823.1"/>
    <property type="molecule type" value="Genomic_DNA"/>
</dbReference>
<dbReference type="InterPro" id="IPR010385">
    <property type="entry name" value="DUF982"/>
</dbReference>
<dbReference type="PATRIC" id="fig|1107882.3.peg.3495"/>
<keyword evidence="2" id="KW-1185">Reference proteome</keyword>
<dbReference type="AlphaFoldDB" id="H0HTT6"/>
<reference evidence="1 2" key="1">
    <citation type="journal article" date="2012" name="J. Bacteriol.">
        <title>Draft Genome Sequence of Mesorhizobium alhagi CCNWXJ12-2T, a Novel Salt-Resistant Species Isolated from the Desert of Northwestern China.</title>
        <authorList>
            <person name="Zhou M."/>
            <person name="Chen W."/>
            <person name="Chen H."/>
            <person name="Wei G."/>
        </authorList>
    </citation>
    <scope>NUCLEOTIDE SEQUENCE [LARGE SCALE GENOMIC DNA]</scope>
    <source>
        <strain evidence="1 2">CCNWXJ12-2</strain>
    </source>
</reference>
<dbReference type="Pfam" id="PF06169">
    <property type="entry name" value="DUF982"/>
    <property type="match status" value="1"/>
</dbReference>
<sequence>MESIRFEPPVGIYLGKQDQTLLVRSLREAADCMMSNDWPLPRTPSVERAMRVFIAAAEGRRSAADARSAFSAAAGEAGILITMH</sequence>
<dbReference type="OrthoDB" id="8289987at2"/>
<evidence type="ECO:0000313" key="2">
    <source>
        <dbReference type="Proteomes" id="UP000003250"/>
    </source>
</evidence>
<evidence type="ECO:0008006" key="3">
    <source>
        <dbReference type="Google" id="ProtNLM"/>
    </source>
</evidence>
<protein>
    <recommendedName>
        <fullName evidence="3">DUF982 domain-containing protein</fullName>
    </recommendedName>
</protein>